<organism evidence="1 2">
    <name type="scientific">Enterococcus xiangfangensis</name>
    <dbReference type="NCBI Taxonomy" id="1296537"/>
    <lineage>
        <taxon>Bacteria</taxon>
        <taxon>Bacillati</taxon>
        <taxon>Bacillota</taxon>
        <taxon>Bacilli</taxon>
        <taxon>Lactobacillales</taxon>
        <taxon>Enterococcaceae</taxon>
        <taxon>Enterococcus</taxon>
    </lineage>
</organism>
<proteinExistence type="predicted"/>
<protein>
    <submittedName>
        <fullName evidence="1">Uncharacterized protein</fullName>
    </submittedName>
</protein>
<sequence>MKTNDELKKIQRTTQEKTYAYLNSHHYNWFKAIDLNLLNSDGFTNYFLRIKKNEPTVFEVLQEKVLDATILAFQKELSDTDSFVLLTATWANGFMPEKAAAAMQDLDRYLTNYTLQKDPLIGINQMNTDFNQVLLQHLPKVRRQDLRLIYRLLALKEASASERQTELTSLNEPTRIRTAALLDFFTSLFIK</sequence>
<dbReference type="RefSeq" id="WP_311830547.1">
    <property type="nucleotide sequence ID" value="NZ_JARQAJ010000012.1"/>
</dbReference>
<comment type="caution">
    <text evidence="1">The sequence shown here is derived from an EMBL/GenBank/DDBJ whole genome shotgun (WGS) entry which is preliminary data.</text>
</comment>
<evidence type="ECO:0000313" key="1">
    <source>
        <dbReference type="EMBL" id="MDT2760699.1"/>
    </source>
</evidence>
<gene>
    <name evidence="1" type="ORF">P7H27_13145</name>
</gene>
<keyword evidence="2" id="KW-1185">Reference proteome</keyword>
<evidence type="ECO:0000313" key="2">
    <source>
        <dbReference type="Proteomes" id="UP001181046"/>
    </source>
</evidence>
<reference evidence="1" key="1">
    <citation type="submission" date="2023-03" db="EMBL/GenBank/DDBJ databases">
        <authorList>
            <person name="Shen W."/>
            <person name="Cai J."/>
        </authorList>
    </citation>
    <scope>NUCLEOTIDE SEQUENCE</scope>
    <source>
        <strain evidence="1">P66-3</strain>
    </source>
</reference>
<accession>A0ABU3FDD5</accession>
<name>A0ABU3FDD5_9ENTE</name>
<dbReference type="EMBL" id="JARQAJ010000012">
    <property type="protein sequence ID" value="MDT2760699.1"/>
    <property type="molecule type" value="Genomic_DNA"/>
</dbReference>
<dbReference type="Proteomes" id="UP001181046">
    <property type="component" value="Unassembled WGS sequence"/>
</dbReference>